<evidence type="ECO:0000259" key="2">
    <source>
        <dbReference type="Pfam" id="PF06580"/>
    </source>
</evidence>
<dbReference type="EC" id="2.7.13.3" evidence="3"/>
<dbReference type="InterPro" id="IPR036890">
    <property type="entry name" value="HATPase_C_sf"/>
</dbReference>
<feature type="transmembrane region" description="Helical" evidence="1">
    <location>
        <begin position="12"/>
        <end position="29"/>
    </location>
</feature>
<keyword evidence="1" id="KW-0812">Transmembrane</keyword>
<organism evidence="3 4">
    <name type="scientific">Pseudotenacibaculum haliotis</name>
    <dbReference type="NCBI Taxonomy" id="1862138"/>
    <lineage>
        <taxon>Bacteria</taxon>
        <taxon>Pseudomonadati</taxon>
        <taxon>Bacteroidota</taxon>
        <taxon>Flavobacteriia</taxon>
        <taxon>Flavobacteriales</taxon>
        <taxon>Flavobacteriaceae</taxon>
        <taxon>Pseudotenacibaculum</taxon>
    </lineage>
</organism>
<dbReference type="InterPro" id="IPR050640">
    <property type="entry name" value="Bact_2-comp_sensor_kinase"/>
</dbReference>
<feature type="domain" description="Signal transduction histidine kinase internal region" evidence="2">
    <location>
        <begin position="165"/>
        <end position="244"/>
    </location>
</feature>
<keyword evidence="1" id="KW-0472">Membrane</keyword>
<keyword evidence="4" id="KW-1185">Reference proteome</keyword>
<keyword evidence="3" id="KW-0418">Kinase</keyword>
<keyword evidence="3" id="KW-0808">Transferase</keyword>
<dbReference type="SUPFAM" id="SSF55874">
    <property type="entry name" value="ATPase domain of HSP90 chaperone/DNA topoisomerase II/histidine kinase"/>
    <property type="match status" value="1"/>
</dbReference>
<dbReference type="InterPro" id="IPR010559">
    <property type="entry name" value="Sig_transdc_His_kin_internal"/>
</dbReference>
<dbReference type="PANTHER" id="PTHR34220:SF7">
    <property type="entry name" value="SENSOR HISTIDINE KINASE YPDA"/>
    <property type="match status" value="1"/>
</dbReference>
<sequence length="357" mass="41630">MNKVLDFLEKRSYIAHVLFWVGIFLIQTFDSKYDLNEHLYSVIIHNGIMLFPKMIASYILVYYQIPQLLFKRKYLTFAISFVVVCYLVCVGARILVVYGVEELTRPKPFDQEPILEIFTDVRKLYDGYYLWMYFPAIVMLVLKLLKDTIEKKSTVEKLEKEKMSAELSFLKSQIHPHFLFNTLNNLYVLTIKKSDKAPETVLKLSEILDYMLYQCNDSEISIEKEIQLIKNYVALEQLRYGDKLVLKLNTEVDNMQTKITPLLLISIIENAFKHGVSGRSSKSEVAIELTVKEGQLYFEVHNTKPFVEQKDYTNFKKGIGLKNTRKQLALVYPEKSSIEVIEKNTTYTVKLTIDLTS</sequence>
<dbReference type="Proteomes" id="UP001597508">
    <property type="component" value="Unassembled WGS sequence"/>
</dbReference>
<feature type="transmembrane region" description="Helical" evidence="1">
    <location>
        <begin position="75"/>
        <end position="100"/>
    </location>
</feature>
<accession>A0ABW5LSE2</accession>
<feature type="transmembrane region" description="Helical" evidence="1">
    <location>
        <begin position="41"/>
        <end position="63"/>
    </location>
</feature>
<protein>
    <submittedName>
        <fullName evidence="3">Sensor histidine kinase</fullName>
        <ecNumber evidence="3">2.7.13.3</ecNumber>
    </submittedName>
</protein>
<evidence type="ECO:0000256" key="1">
    <source>
        <dbReference type="SAM" id="Phobius"/>
    </source>
</evidence>
<name>A0ABW5LSE2_9FLAO</name>
<dbReference type="Pfam" id="PF06580">
    <property type="entry name" value="His_kinase"/>
    <property type="match status" value="1"/>
</dbReference>
<dbReference type="EMBL" id="JBHULH010000003">
    <property type="protein sequence ID" value="MFD2567041.1"/>
    <property type="molecule type" value="Genomic_DNA"/>
</dbReference>
<proteinExistence type="predicted"/>
<keyword evidence="1" id="KW-1133">Transmembrane helix</keyword>
<dbReference type="GO" id="GO:0004673">
    <property type="term" value="F:protein histidine kinase activity"/>
    <property type="evidence" value="ECO:0007669"/>
    <property type="project" value="UniProtKB-EC"/>
</dbReference>
<gene>
    <name evidence="3" type="ORF">ACFSRZ_06630</name>
</gene>
<dbReference type="Gene3D" id="3.30.565.10">
    <property type="entry name" value="Histidine kinase-like ATPase, C-terminal domain"/>
    <property type="match status" value="1"/>
</dbReference>
<reference evidence="4" key="1">
    <citation type="journal article" date="2019" name="Int. J. Syst. Evol. Microbiol.">
        <title>The Global Catalogue of Microorganisms (GCM) 10K type strain sequencing project: providing services to taxonomists for standard genome sequencing and annotation.</title>
        <authorList>
            <consortium name="The Broad Institute Genomics Platform"/>
            <consortium name="The Broad Institute Genome Sequencing Center for Infectious Disease"/>
            <person name="Wu L."/>
            <person name="Ma J."/>
        </authorList>
    </citation>
    <scope>NUCLEOTIDE SEQUENCE [LARGE SCALE GENOMIC DNA]</scope>
    <source>
        <strain evidence="4">KCTC 52127</strain>
    </source>
</reference>
<evidence type="ECO:0000313" key="4">
    <source>
        <dbReference type="Proteomes" id="UP001597508"/>
    </source>
</evidence>
<comment type="caution">
    <text evidence="3">The sequence shown here is derived from an EMBL/GenBank/DDBJ whole genome shotgun (WGS) entry which is preliminary data.</text>
</comment>
<evidence type="ECO:0000313" key="3">
    <source>
        <dbReference type="EMBL" id="MFD2567041.1"/>
    </source>
</evidence>
<dbReference type="RefSeq" id="WP_379665751.1">
    <property type="nucleotide sequence ID" value="NZ_JBHULH010000003.1"/>
</dbReference>
<feature type="transmembrane region" description="Helical" evidence="1">
    <location>
        <begin position="128"/>
        <end position="145"/>
    </location>
</feature>
<dbReference type="PANTHER" id="PTHR34220">
    <property type="entry name" value="SENSOR HISTIDINE KINASE YPDA"/>
    <property type="match status" value="1"/>
</dbReference>